<organism evidence="5">
    <name type="scientific">Canine respiratory coronavirus</name>
    <dbReference type="NCBI Taxonomy" id="215681"/>
    <lineage>
        <taxon>Viruses</taxon>
        <taxon>Riboviria</taxon>
        <taxon>Orthornavirae</taxon>
        <taxon>Pisuviricota</taxon>
        <taxon>Pisoniviricetes</taxon>
        <taxon>Nidovirales</taxon>
        <taxon>Cornidovirineae</taxon>
        <taxon>Coronaviridae</taxon>
        <taxon>Orthocoronavirinae</taxon>
        <taxon>Betacoronavirus</taxon>
        <taxon>Embecovirus</taxon>
        <taxon>Betacoronavirus gravedinis</taxon>
        <taxon>Betacoronavirus 1</taxon>
    </lineage>
</organism>
<name>A3E2F3_9BETC</name>
<evidence type="ECO:0000256" key="1">
    <source>
        <dbReference type="ARBA" id="ARBA00009395"/>
    </source>
</evidence>
<dbReference type="InterPro" id="IPR005603">
    <property type="entry name" value="Corona_NS4"/>
</dbReference>
<evidence type="ECO:0000256" key="4">
    <source>
        <dbReference type="ARBA" id="ARBA00043024"/>
    </source>
</evidence>
<comment type="similarity">
    <text evidence="1">Belongs to the coronaviruses ns4/ns4.8 protein family.</text>
</comment>
<dbReference type="Pfam" id="PF06145">
    <property type="entry name" value="Corona_NS1"/>
    <property type="match status" value="1"/>
</dbReference>
<evidence type="ECO:0000256" key="3">
    <source>
        <dbReference type="ARBA" id="ARBA00039905"/>
    </source>
</evidence>
<evidence type="ECO:0000313" key="5">
    <source>
        <dbReference type="EMBL" id="ABG78749.1"/>
    </source>
</evidence>
<accession>A3E2F3</accession>
<sequence length="81" mass="8842">MTTKFVSDLLAPDDILHPSNHVKLIIIRPIEVEHIIKATTIPALVGTVSYITSKPVMPMATTIGGTDYTNIMPSTVFTTVY</sequence>
<dbReference type="InterPro" id="IPR009314">
    <property type="entry name" value="Corona_NS1"/>
</dbReference>
<dbReference type="Pfam" id="PF03905">
    <property type="entry name" value="Corona_NS4"/>
    <property type="match status" value="1"/>
</dbReference>
<protein>
    <recommendedName>
        <fullName evidence="3">Non-structural protein of 4.8 kDa</fullName>
    </recommendedName>
    <alternativeName>
        <fullName evidence="4">4.8 kDa accessory protein</fullName>
    </alternativeName>
</protein>
<proteinExistence type="inferred from homology"/>
<reference evidence="5" key="1">
    <citation type="journal article" date="2007" name="Virus Res.">
        <title>Isolation and sequence analysis of canine respiratory coronavirus.</title>
        <authorList>
            <person name="Erles K."/>
            <person name="Shiu K.B."/>
            <person name="Brownlie J."/>
        </authorList>
    </citation>
    <scope>NUCLEOTIDE SEQUENCE</scope>
    <source>
        <strain evidence="5">4182</strain>
    </source>
</reference>
<comment type="similarity">
    <text evidence="2">Belongs to the coronaviruses ns4.9 protein family.</text>
</comment>
<evidence type="ECO:0000256" key="2">
    <source>
        <dbReference type="ARBA" id="ARBA00009946"/>
    </source>
</evidence>
<dbReference type="EMBL" id="DQ682406">
    <property type="protein sequence ID" value="ABG78749.1"/>
    <property type="molecule type" value="Genomic_RNA"/>
</dbReference>